<feature type="domain" description="Histidine kinase" evidence="29">
    <location>
        <begin position="498"/>
        <end position="704"/>
    </location>
</feature>
<keyword evidence="5" id="KW-1003">Cell membrane</keyword>
<dbReference type="Gene3D" id="1.10.287.130">
    <property type="match status" value="1"/>
</dbReference>
<evidence type="ECO:0000256" key="6">
    <source>
        <dbReference type="ARBA" id="ARBA00022519"/>
    </source>
</evidence>
<evidence type="ECO:0000256" key="1">
    <source>
        <dbReference type="ARBA" id="ARBA00000085"/>
    </source>
</evidence>
<dbReference type="InterPro" id="IPR058618">
    <property type="entry name" value="PhoQ"/>
</dbReference>
<dbReference type="PROSITE" id="PS50885">
    <property type="entry name" value="HAMP"/>
    <property type="match status" value="1"/>
</dbReference>
<dbReference type="GO" id="GO:0005737">
    <property type="term" value="C:cytoplasm"/>
    <property type="evidence" value="ECO:0007669"/>
    <property type="project" value="UniProtKB-SubCell"/>
</dbReference>
<dbReference type="InterPro" id="IPR038429">
    <property type="entry name" value="PhoQ_Sensor_sf"/>
</dbReference>
<dbReference type="InterPro" id="IPR005467">
    <property type="entry name" value="His_kinase_dom"/>
</dbReference>
<evidence type="ECO:0000256" key="24">
    <source>
        <dbReference type="ARBA" id="ARBA00069510"/>
    </source>
</evidence>
<evidence type="ECO:0000256" key="28">
    <source>
        <dbReference type="SAM" id="Phobius"/>
    </source>
</evidence>
<evidence type="ECO:0000256" key="19">
    <source>
        <dbReference type="ARBA" id="ARBA00023015"/>
    </source>
</evidence>
<dbReference type="Gene3D" id="1.10.10.10">
    <property type="entry name" value="Winged helix-like DNA-binding domain superfamily/Winged helix DNA-binding domain"/>
    <property type="match status" value="1"/>
</dbReference>
<dbReference type="SUPFAM" id="SSF47384">
    <property type="entry name" value="Homodimeric domain of signal transducing histidine kinase"/>
    <property type="match status" value="1"/>
</dbReference>
<dbReference type="GO" id="GO:0000155">
    <property type="term" value="F:phosphorelay sensor kinase activity"/>
    <property type="evidence" value="ECO:0007669"/>
    <property type="project" value="InterPro"/>
</dbReference>
<evidence type="ECO:0000256" key="4">
    <source>
        <dbReference type="ARBA" id="ARBA00012438"/>
    </source>
</evidence>
<dbReference type="InterPro" id="IPR004358">
    <property type="entry name" value="Sig_transdc_His_kin-like_C"/>
</dbReference>
<keyword evidence="21 28" id="KW-0472">Membrane</keyword>
<keyword evidence="7 26" id="KW-0597">Phosphoprotein</keyword>
<dbReference type="FunFam" id="3.30.450.140:FF:000001">
    <property type="entry name" value="Virulence sensor histidine kinase PhoQ"/>
    <property type="match status" value="1"/>
</dbReference>
<evidence type="ECO:0000256" key="16">
    <source>
        <dbReference type="ARBA" id="ARBA00022912"/>
    </source>
</evidence>
<comment type="catalytic activity">
    <reaction evidence="1">
        <text>ATP + protein L-histidine = ADP + protein N-phospho-L-histidine.</text>
        <dbReference type="EC" id="2.7.13.3"/>
    </reaction>
</comment>
<keyword evidence="14" id="KW-0067">ATP-binding</keyword>
<evidence type="ECO:0000256" key="22">
    <source>
        <dbReference type="ARBA" id="ARBA00023163"/>
    </source>
</evidence>
<feature type="transmembrane region" description="Helical" evidence="28">
    <location>
        <begin position="418"/>
        <end position="440"/>
    </location>
</feature>
<evidence type="ECO:0000256" key="26">
    <source>
        <dbReference type="PROSITE-ProRule" id="PRU00169"/>
    </source>
</evidence>
<dbReference type="PROSITE" id="PS50109">
    <property type="entry name" value="HIS_KIN"/>
    <property type="match status" value="1"/>
</dbReference>
<evidence type="ECO:0000259" key="32">
    <source>
        <dbReference type="PROSITE" id="PS51755"/>
    </source>
</evidence>
<dbReference type="CDD" id="cd19934">
    <property type="entry name" value="REC_OmpR_EcPhoP-like"/>
    <property type="match status" value="1"/>
</dbReference>
<dbReference type="AlphaFoldDB" id="A0A376MVG2"/>
<evidence type="ECO:0000256" key="17">
    <source>
        <dbReference type="ARBA" id="ARBA00022989"/>
    </source>
</evidence>
<evidence type="ECO:0000256" key="2">
    <source>
        <dbReference type="ARBA" id="ARBA00004429"/>
    </source>
</evidence>
<dbReference type="Gene3D" id="6.10.250.690">
    <property type="match status" value="1"/>
</dbReference>
<dbReference type="GO" id="GO:0005524">
    <property type="term" value="F:ATP binding"/>
    <property type="evidence" value="ECO:0007669"/>
    <property type="project" value="UniProtKB-KW"/>
</dbReference>
<dbReference type="GO" id="GO:0003677">
    <property type="term" value="F:DNA binding"/>
    <property type="evidence" value="ECO:0007669"/>
    <property type="project" value="UniProtKB-UniRule"/>
</dbReference>
<organism evidence="33 34">
    <name type="scientific">Escherichia coli</name>
    <dbReference type="NCBI Taxonomy" id="562"/>
    <lineage>
        <taxon>Bacteria</taxon>
        <taxon>Pseudomonadati</taxon>
        <taxon>Pseudomonadota</taxon>
        <taxon>Gammaproteobacteria</taxon>
        <taxon>Enterobacterales</taxon>
        <taxon>Enterobacteriaceae</taxon>
        <taxon>Escherichia</taxon>
    </lineage>
</organism>
<evidence type="ECO:0000256" key="8">
    <source>
        <dbReference type="ARBA" id="ARBA00022679"/>
    </source>
</evidence>
<dbReference type="InterPro" id="IPR036388">
    <property type="entry name" value="WH-like_DNA-bd_sf"/>
</dbReference>
<protein>
    <recommendedName>
        <fullName evidence="25">Sensor protein PhoQ</fullName>
        <ecNumber evidence="4">2.7.13.3</ecNumber>
    </recommendedName>
    <alternativeName>
        <fullName evidence="23">Sensor histidine protein kinase/phosphatase PhoQ</fullName>
    </alternativeName>
    <alternativeName>
        <fullName evidence="24">Transcriptional regulatory protein PhoP</fullName>
    </alternativeName>
</protein>
<keyword evidence="12 33" id="KW-0418">Kinase</keyword>
<keyword evidence="17 28" id="KW-1133">Transmembrane helix</keyword>
<sequence length="710" mass="80680">MRVLVVEDNALLRHHLKVQIQDAGHQVDDAEDAKEADYYLNEHLPDIAIVDLGLPDEDGLSLIRRWRSNDVSLPILVLTARESWQDKVEVLSAGADDYVTKPFHIEEVMARMQALMRRNSGLASQVISLPPFQVDLSRRELSINDEVIKLTAFEYTIMETLIRNNGKVVSKDSLMLQLYPDAELRESHTIDVLMGRLRKKIQAQYPQEVITTVSRSGLSVRIALMKKLLRLFFPLSLRVRFLLATAAVVLVLSLAYGMVALIGYSVSFDKTTFRLLRGESNLFYTLAKWENNKLHVELPENIDKQSPTMTLIYDENGQLLWAQRDVPWLMKMIQPDWLKSNGFHEIEADVNDTSLLLSGDHSIQQQLQEVREDDDDAEMTHSVAVNVYPATSRMPKLTIVVVDTIPVELKSSYMVWSWFIYVLSANLLLVIPLLWVAAWWSLRPIEALAKEVRELEEHNRELLNPATTRELTSLVRNLNRLLKSERERYDKYRTTLTDLTHSLKTPLAVLQSTLRSLRSEKMSVSDAEPVMLEQISRISQQIGYYLHRASMRGGTLLSRELHPVAPLLDNLTSALNKVYQRKGVNISLDISPEISFVGEQNDFVEVMGNVLDNACKYCLEFVEISARQTDEHLYIVVEDDGPGIPLSKREVIFDRGQRVDTLRPGAGVGLAVAREITEQYEGKIVAGESMLGGARMEVIFGRQHSAPKDE</sequence>
<keyword evidence="10" id="KW-0479">Metal-binding</keyword>
<dbReference type="SMART" id="SM00862">
    <property type="entry name" value="Trans_reg_C"/>
    <property type="match status" value="1"/>
</dbReference>
<feature type="domain" description="OmpR/PhoB-type" evidence="32">
    <location>
        <begin position="124"/>
        <end position="222"/>
    </location>
</feature>
<evidence type="ECO:0000256" key="5">
    <source>
        <dbReference type="ARBA" id="ARBA00022475"/>
    </source>
</evidence>
<feature type="domain" description="HAMP" evidence="31">
    <location>
        <begin position="439"/>
        <end position="490"/>
    </location>
</feature>
<evidence type="ECO:0000256" key="10">
    <source>
        <dbReference type="ARBA" id="ARBA00022723"/>
    </source>
</evidence>
<dbReference type="EMBL" id="UGAW01000001">
    <property type="protein sequence ID" value="STG54402.1"/>
    <property type="molecule type" value="Genomic_DNA"/>
</dbReference>
<evidence type="ECO:0000256" key="27">
    <source>
        <dbReference type="PROSITE-ProRule" id="PRU01091"/>
    </source>
</evidence>
<dbReference type="InterPro" id="IPR011006">
    <property type="entry name" value="CheY-like_superfamily"/>
</dbReference>
<dbReference type="NCBIfam" id="NF008078">
    <property type="entry name" value="PRK10816.1"/>
    <property type="match status" value="1"/>
</dbReference>
<feature type="transmembrane region" description="Helical" evidence="28">
    <location>
        <begin position="241"/>
        <end position="264"/>
    </location>
</feature>
<keyword evidence="15" id="KW-0460">Magnesium</keyword>
<dbReference type="CDD" id="cd00383">
    <property type="entry name" value="trans_reg_C"/>
    <property type="match status" value="1"/>
</dbReference>
<dbReference type="InterPro" id="IPR001789">
    <property type="entry name" value="Sig_transdc_resp-reg_receiver"/>
</dbReference>
<evidence type="ECO:0000259" key="31">
    <source>
        <dbReference type="PROSITE" id="PS50885"/>
    </source>
</evidence>
<dbReference type="InterPro" id="IPR050428">
    <property type="entry name" value="TCS_sensor_his_kinase"/>
</dbReference>
<dbReference type="EC" id="2.7.13.3" evidence="4"/>
<evidence type="ECO:0000313" key="33">
    <source>
        <dbReference type="EMBL" id="STG54402.1"/>
    </source>
</evidence>
<dbReference type="InterPro" id="IPR058619">
    <property type="entry name" value="PhoQ/CarS-like_HATPase"/>
</dbReference>
<evidence type="ECO:0000256" key="21">
    <source>
        <dbReference type="ARBA" id="ARBA00023136"/>
    </source>
</evidence>
<dbReference type="Gene3D" id="3.30.565.10">
    <property type="entry name" value="Histidine kinase-like ATPase, C-terminal domain"/>
    <property type="match status" value="1"/>
</dbReference>
<dbReference type="PROSITE" id="PS50110">
    <property type="entry name" value="RESPONSE_REGULATORY"/>
    <property type="match status" value="1"/>
</dbReference>
<dbReference type="GO" id="GO:0005886">
    <property type="term" value="C:plasma membrane"/>
    <property type="evidence" value="ECO:0007669"/>
    <property type="project" value="UniProtKB-SubCell"/>
</dbReference>
<keyword evidence="16" id="KW-0904">Protein phosphatase</keyword>
<dbReference type="GO" id="GO:0001216">
    <property type="term" value="F:DNA-binding transcription activator activity"/>
    <property type="evidence" value="ECO:0007669"/>
    <property type="project" value="UniProtKB-ARBA"/>
</dbReference>
<proteinExistence type="predicted"/>
<evidence type="ECO:0000256" key="18">
    <source>
        <dbReference type="ARBA" id="ARBA00023012"/>
    </source>
</evidence>
<evidence type="ECO:0000256" key="3">
    <source>
        <dbReference type="ARBA" id="ARBA00004496"/>
    </source>
</evidence>
<evidence type="ECO:0000256" key="9">
    <source>
        <dbReference type="ARBA" id="ARBA00022692"/>
    </source>
</evidence>
<dbReference type="SMART" id="SM00448">
    <property type="entry name" value="REC"/>
    <property type="match status" value="1"/>
</dbReference>
<dbReference type="FunFam" id="3.30.565.10:FF:000019">
    <property type="entry name" value="Virulence sensor histidine kinase PhoQ"/>
    <property type="match status" value="1"/>
</dbReference>
<evidence type="ECO:0000259" key="29">
    <source>
        <dbReference type="PROSITE" id="PS50109"/>
    </source>
</evidence>
<evidence type="ECO:0000256" key="7">
    <source>
        <dbReference type="ARBA" id="ARBA00022553"/>
    </source>
</evidence>
<dbReference type="Pfam" id="PF02518">
    <property type="entry name" value="HATPase_c"/>
    <property type="match status" value="1"/>
</dbReference>
<keyword evidence="9 28" id="KW-0812">Transmembrane</keyword>
<dbReference type="FunFam" id="1.10.10.10:FF:000098">
    <property type="entry name" value="Two-component system response regulator PhoP"/>
    <property type="match status" value="1"/>
</dbReference>
<dbReference type="InterPro" id="IPR015014">
    <property type="entry name" value="PhoQ_Sensor"/>
</dbReference>
<comment type="subcellular location">
    <subcellularLocation>
        <location evidence="2">Cell inner membrane</location>
        <topology evidence="2">Multi-pass membrane protein</topology>
    </subcellularLocation>
    <subcellularLocation>
        <location evidence="3">Cytoplasm</location>
    </subcellularLocation>
</comment>
<dbReference type="Gene3D" id="3.30.450.140">
    <property type="match status" value="1"/>
</dbReference>
<dbReference type="Proteomes" id="UP000254817">
    <property type="component" value="Unassembled WGS sequence"/>
</dbReference>
<dbReference type="InterPro" id="IPR003660">
    <property type="entry name" value="HAMP_dom"/>
</dbReference>
<dbReference type="CDD" id="cd16954">
    <property type="entry name" value="HATPase_PhoQ-like"/>
    <property type="match status" value="1"/>
</dbReference>
<dbReference type="Gene3D" id="3.40.50.2300">
    <property type="match status" value="1"/>
</dbReference>
<evidence type="ECO:0000259" key="30">
    <source>
        <dbReference type="PROSITE" id="PS50110"/>
    </source>
</evidence>
<evidence type="ECO:0000256" key="15">
    <source>
        <dbReference type="ARBA" id="ARBA00022842"/>
    </source>
</evidence>
<dbReference type="InterPro" id="IPR036890">
    <property type="entry name" value="HATPase_C_sf"/>
</dbReference>
<evidence type="ECO:0000256" key="14">
    <source>
        <dbReference type="ARBA" id="ARBA00022840"/>
    </source>
</evidence>
<feature type="modified residue" description="4-aspartylphosphate" evidence="26">
    <location>
        <position position="51"/>
    </location>
</feature>
<evidence type="ECO:0000313" key="34">
    <source>
        <dbReference type="Proteomes" id="UP000254817"/>
    </source>
</evidence>
<feature type="DNA-binding region" description="OmpR/PhoB-type" evidence="27">
    <location>
        <begin position="124"/>
        <end position="222"/>
    </location>
</feature>
<dbReference type="Pfam" id="PF00072">
    <property type="entry name" value="Response_reg"/>
    <property type="match status" value="1"/>
</dbReference>
<dbReference type="PANTHER" id="PTHR45436:SF4">
    <property type="entry name" value="SENSOR PROTEIN PHOQ"/>
    <property type="match status" value="1"/>
</dbReference>
<evidence type="ECO:0000256" key="11">
    <source>
        <dbReference type="ARBA" id="ARBA00022741"/>
    </source>
</evidence>
<evidence type="ECO:0000256" key="12">
    <source>
        <dbReference type="ARBA" id="ARBA00022777"/>
    </source>
</evidence>
<evidence type="ECO:0000256" key="25">
    <source>
        <dbReference type="ARBA" id="ARBA00071043"/>
    </source>
</evidence>
<feature type="domain" description="Response regulatory" evidence="30">
    <location>
        <begin position="2"/>
        <end position="116"/>
    </location>
</feature>
<dbReference type="PANTHER" id="PTHR45436">
    <property type="entry name" value="SENSOR HISTIDINE KINASE YKOH"/>
    <property type="match status" value="1"/>
</dbReference>
<dbReference type="GO" id="GO:0004721">
    <property type="term" value="F:phosphoprotein phosphatase activity"/>
    <property type="evidence" value="ECO:0007669"/>
    <property type="project" value="UniProtKB-KW"/>
</dbReference>
<evidence type="ECO:0000256" key="20">
    <source>
        <dbReference type="ARBA" id="ARBA00023125"/>
    </source>
</evidence>
<dbReference type="InterPro" id="IPR003594">
    <property type="entry name" value="HATPase_dom"/>
</dbReference>
<dbReference type="Pfam" id="PF08918">
    <property type="entry name" value="PhoQ_Sensor"/>
    <property type="match status" value="1"/>
</dbReference>
<dbReference type="InterPro" id="IPR001867">
    <property type="entry name" value="OmpR/PhoB-type_DNA-bd"/>
</dbReference>
<reference evidence="33 34" key="1">
    <citation type="submission" date="2018-06" db="EMBL/GenBank/DDBJ databases">
        <authorList>
            <consortium name="Pathogen Informatics"/>
            <person name="Doyle S."/>
        </authorList>
    </citation>
    <scope>NUCLEOTIDE SEQUENCE [LARGE SCALE GENOMIC DNA]</scope>
    <source>
        <strain evidence="33 34">NCTC11112</strain>
    </source>
</reference>
<dbReference type="PROSITE" id="PS51755">
    <property type="entry name" value="OMPR_PHOB"/>
    <property type="match status" value="1"/>
</dbReference>
<keyword evidence="8 33" id="KW-0808">Transferase</keyword>
<dbReference type="PRINTS" id="PR00344">
    <property type="entry name" value="BCTRLSENSOR"/>
</dbReference>
<evidence type="ECO:0000256" key="13">
    <source>
        <dbReference type="ARBA" id="ARBA00022801"/>
    </source>
</evidence>
<keyword evidence="13" id="KW-0378">Hydrolase</keyword>
<dbReference type="SMART" id="SM00387">
    <property type="entry name" value="HATPase_c"/>
    <property type="match status" value="1"/>
</dbReference>
<dbReference type="Pfam" id="PF00486">
    <property type="entry name" value="Trans_reg_C"/>
    <property type="match status" value="1"/>
</dbReference>
<dbReference type="NCBIfam" id="NF008077">
    <property type="entry name" value="PRK10815.1"/>
    <property type="match status" value="1"/>
</dbReference>
<keyword evidence="6" id="KW-0997">Cell inner membrane</keyword>
<dbReference type="GO" id="GO:0046872">
    <property type="term" value="F:metal ion binding"/>
    <property type="evidence" value="ECO:0007669"/>
    <property type="project" value="UniProtKB-KW"/>
</dbReference>
<dbReference type="InterPro" id="IPR036097">
    <property type="entry name" value="HisK_dim/P_sf"/>
</dbReference>
<keyword evidence="11" id="KW-0547">Nucleotide-binding</keyword>
<gene>
    <name evidence="33" type="primary">phoQ</name>
    <name evidence="33" type="ORF">NCTC11112_04982</name>
</gene>
<dbReference type="FunFam" id="1.10.287.130:FF:000013">
    <property type="entry name" value="Sensor histidine kinase PhoQ"/>
    <property type="match status" value="1"/>
</dbReference>
<keyword evidence="18" id="KW-0902">Two-component regulatory system</keyword>
<evidence type="ECO:0000256" key="23">
    <source>
        <dbReference type="ARBA" id="ARBA00032477"/>
    </source>
</evidence>
<name>A0A376MVG2_ECOLX</name>
<keyword evidence="19" id="KW-0805">Transcription regulation</keyword>
<keyword evidence="22" id="KW-0804">Transcription</keyword>
<accession>A0A376MVG2</accession>
<dbReference type="FunFam" id="3.40.50.2300:FF:000002">
    <property type="entry name" value="DNA-binding response regulator PhoP"/>
    <property type="match status" value="1"/>
</dbReference>
<dbReference type="SUPFAM" id="SSF55874">
    <property type="entry name" value="ATPase domain of HSP90 chaperone/DNA topoisomerase II/histidine kinase"/>
    <property type="match status" value="1"/>
</dbReference>
<dbReference type="SUPFAM" id="SSF52172">
    <property type="entry name" value="CheY-like"/>
    <property type="match status" value="1"/>
</dbReference>
<keyword evidence="20 27" id="KW-0238">DNA-binding</keyword>